<organism evidence="11 12">
    <name type="scientific">Otolemur garnettii</name>
    <name type="common">Small-eared galago</name>
    <name type="synonym">Garnett's greater bushbaby</name>
    <dbReference type="NCBI Taxonomy" id="30611"/>
    <lineage>
        <taxon>Eukaryota</taxon>
        <taxon>Metazoa</taxon>
        <taxon>Chordata</taxon>
        <taxon>Craniata</taxon>
        <taxon>Vertebrata</taxon>
        <taxon>Euteleostomi</taxon>
        <taxon>Mammalia</taxon>
        <taxon>Eutheria</taxon>
        <taxon>Euarchontoglires</taxon>
        <taxon>Primates</taxon>
        <taxon>Strepsirrhini</taxon>
        <taxon>Lorisiformes</taxon>
        <taxon>Galagidae</taxon>
        <taxon>Otolemur</taxon>
    </lineage>
</organism>
<dbReference type="AlphaFoldDB" id="H0XTB1"/>
<reference evidence="11" key="2">
    <citation type="submission" date="2025-08" db="UniProtKB">
        <authorList>
            <consortium name="Ensembl"/>
        </authorList>
    </citation>
    <scope>IDENTIFICATION</scope>
</reference>
<evidence type="ECO:0000259" key="10">
    <source>
        <dbReference type="SMART" id="SM00134"/>
    </source>
</evidence>
<dbReference type="Proteomes" id="UP000005225">
    <property type="component" value="Unassembled WGS sequence"/>
</dbReference>
<reference evidence="11" key="3">
    <citation type="submission" date="2025-09" db="UniProtKB">
        <authorList>
            <consortium name="Ensembl"/>
        </authorList>
    </citation>
    <scope>IDENTIFICATION</scope>
</reference>
<dbReference type="InterPro" id="IPR045860">
    <property type="entry name" value="Snake_toxin-like_sf"/>
</dbReference>
<dbReference type="SUPFAM" id="SSF57302">
    <property type="entry name" value="Snake toxin-like"/>
    <property type="match status" value="1"/>
</dbReference>
<keyword evidence="5" id="KW-0472">Membrane</keyword>
<dbReference type="SMART" id="SM00134">
    <property type="entry name" value="LU"/>
    <property type="match status" value="1"/>
</dbReference>
<proteinExistence type="predicted"/>
<evidence type="ECO:0000256" key="6">
    <source>
        <dbReference type="ARBA" id="ARBA00023157"/>
    </source>
</evidence>
<keyword evidence="7" id="KW-0325">Glycoprotein</keyword>
<keyword evidence="12" id="KW-1185">Reference proteome</keyword>
<comment type="subcellular location">
    <subcellularLocation>
        <location evidence="1">Cell membrane</location>
        <topology evidence="1">Lipid-anchor</topology>
        <topology evidence="1">GPI-anchor</topology>
    </subcellularLocation>
</comment>
<dbReference type="PANTHER" id="PTHR32217:SF5">
    <property type="entry name" value="LYMPHOCYTE ANTIGEN 6H"/>
    <property type="match status" value="1"/>
</dbReference>
<dbReference type="eggNOG" id="ENOG502TDZR">
    <property type="taxonomic scope" value="Eukaryota"/>
</dbReference>
<name>H0XTB1_OTOGA</name>
<evidence type="ECO:0000256" key="8">
    <source>
        <dbReference type="ARBA" id="ARBA00023288"/>
    </source>
</evidence>
<keyword evidence="3" id="KW-0336">GPI-anchor</keyword>
<feature type="signal peptide" evidence="9">
    <location>
        <begin position="1"/>
        <end position="25"/>
    </location>
</feature>
<sequence length="143" mass="15176">AFQGAMGGIHLFLLVILLCSKQALSLKCYACPENDDSRCLVTTCPPGPAYCFIANMTVIDSDGKKSSAMPKGCIVSCETSSQAANSKPGSFVEGKKPSTFEVKDLKCCDQDLCNGAVQVRHGLWTLAGALLLSLGPMLLWTLL</sequence>
<evidence type="ECO:0000313" key="12">
    <source>
        <dbReference type="Proteomes" id="UP000005225"/>
    </source>
</evidence>
<accession>H0XTB1</accession>
<dbReference type="HOGENOM" id="CLU_106772_1_1_1"/>
<dbReference type="GO" id="GO:0033130">
    <property type="term" value="F:acetylcholine receptor binding"/>
    <property type="evidence" value="ECO:0007669"/>
    <property type="project" value="TreeGrafter"/>
</dbReference>
<keyword evidence="8" id="KW-0449">Lipoprotein</keyword>
<keyword evidence="4 9" id="KW-0732">Signal</keyword>
<dbReference type="GO" id="GO:0005886">
    <property type="term" value="C:plasma membrane"/>
    <property type="evidence" value="ECO:0007669"/>
    <property type="project" value="UniProtKB-SubCell"/>
</dbReference>
<evidence type="ECO:0000256" key="3">
    <source>
        <dbReference type="ARBA" id="ARBA00022622"/>
    </source>
</evidence>
<reference evidence="12" key="1">
    <citation type="submission" date="2011-03" db="EMBL/GenBank/DDBJ databases">
        <title>Version 3 of the genome sequence of Otolemur garnettii (Bushbaby).</title>
        <authorList>
            <consortium name="The Broad Institute Genome Sequencing Platform"/>
            <person name="Di Palma F."/>
            <person name="Johnson J."/>
            <person name="Lander E.S."/>
            <person name="Lindblad-Toh K."/>
            <person name="Jaffe D.B."/>
            <person name="Gnerre S."/>
            <person name="MacCallum I."/>
            <person name="Przybylski D."/>
            <person name="Ribeiro F.J."/>
            <person name="Burton J.N."/>
            <person name="Walker B.J."/>
            <person name="Sharpe T."/>
            <person name="Hall G."/>
        </authorList>
    </citation>
    <scope>NUCLEOTIDE SEQUENCE [LARGE SCALE GENOMIC DNA]</scope>
</reference>
<dbReference type="GO" id="GO:0095500">
    <property type="term" value="P:acetylcholine receptor signaling pathway"/>
    <property type="evidence" value="ECO:0007669"/>
    <property type="project" value="TreeGrafter"/>
</dbReference>
<evidence type="ECO:0000256" key="1">
    <source>
        <dbReference type="ARBA" id="ARBA00004609"/>
    </source>
</evidence>
<keyword evidence="2" id="KW-1003">Cell membrane</keyword>
<evidence type="ECO:0000313" key="11">
    <source>
        <dbReference type="Ensembl" id="ENSOGAP00000019353.1"/>
    </source>
</evidence>
<evidence type="ECO:0000256" key="4">
    <source>
        <dbReference type="ARBA" id="ARBA00022729"/>
    </source>
</evidence>
<evidence type="ECO:0000256" key="5">
    <source>
        <dbReference type="ARBA" id="ARBA00023136"/>
    </source>
</evidence>
<dbReference type="GO" id="GO:0098552">
    <property type="term" value="C:side of membrane"/>
    <property type="evidence" value="ECO:0007669"/>
    <property type="project" value="UniProtKB-KW"/>
</dbReference>
<dbReference type="STRING" id="30611.ENSOGAP00000019353"/>
<protein>
    <recommendedName>
        <fullName evidence="10">UPAR/Ly6 domain-containing protein</fullName>
    </recommendedName>
</protein>
<dbReference type="OMA" id="QEVTCCE"/>
<dbReference type="EMBL" id="AAQR03179378">
    <property type="status" value="NOT_ANNOTATED_CDS"/>
    <property type="molecule type" value="Genomic_DNA"/>
</dbReference>
<dbReference type="Ensembl" id="ENSOGAT00000032797.1">
    <property type="protein sequence ID" value="ENSOGAP00000019353.1"/>
    <property type="gene ID" value="ENSOGAG00000030235.1"/>
</dbReference>
<dbReference type="Gene3D" id="2.10.60.10">
    <property type="entry name" value="CD59"/>
    <property type="match status" value="1"/>
</dbReference>
<dbReference type="GO" id="GO:0030550">
    <property type="term" value="F:acetylcholine receptor inhibitor activity"/>
    <property type="evidence" value="ECO:0007669"/>
    <property type="project" value="TreeGrafter"/>
</dbReference>
<evidence type="ECO:0000256" key="9">
    <source>
        <dbReference type="SAM" id="SignalP"/>
    </source>
</evidence>
<evidence type="ECO:0000256" key="2">
    <source>
        <dbReference type="ARBA" id="ARBA00022475"/>
    </source>
</evidence>
<dbReference type="InParanoid" id="H0XTB1"/>
<dbReference type="GO" id="GO:0045202">
    <property type="term" value="C:synapse"/>
    <property type="evidence" value="ECO:0007669"/>
    <property type="project" value="GOC"/>
</dbReference>
<dbReference type="InterPro" id="IPR051445">
    <property type="entry name" value="LY6H/LY6L_nAChR_modulators"/>
</dbReference>
<dbReference type="Pfam" id="PF00021">
    <property type="entry name" value="UPAR_LY6"/>
    <property type="match status" value="1"/>
</dbReference>
<feature type="domain" description="UPAR/Ly6" evidence="10">
    <location>
        <begin position="26"/>
        <end position="127"/>
    </location>
</feature>
<feature type="chain" id="PRO_5003545640" description="UPAR/Ly6 domain-containing protein" evidence="9">
    <location>
        <begin position="26"/>
        <end position="143"/>
    </location>
</feature>
<evidence type="ECO:0000256" key="7">
    <source>
        <dbReference type="ARBA" id="ARBA00023180"/>
    </source>
</evidence>
<keyword evidence="6" id="KW-1015">Disulfide bond</keyword>
<dbReference type="InterPro" id="IPR016054">
    <property type="entry name" value="LY6_UPA_recep-like"/>
</dbReference>
<dbReference type="GeneTree" id="ENSGT00940000154560"/>
<dbReference type="PANTHER" id="PTHR32217">
    <property type="entry name" value="LYMPHOCYTE ANTIGEN 6H"/>
    <property type="match status" value="1"/>
</dbReference>